<comment type="caution">
    <text evidence="2">The sequence shown here is derived from an EMBL/GenBank/DDBJ whole genome shotgun (WGS) entry which is preliminary data.</text>
</comment>
<reference evidence="2 3" key="1">
    <citation type="submission" date="2019-07" db="EMBL/GenBank/DDBJ databases">
        <title>Draft genome assembly of a fouling barnacle, Amphibalanus amphitrite (Darwin, 1854): The first reference genome for Thecostraca.</title>
        <authorList>
            <person name="Kim W."/>
        </authorList>
    </citation>
    <scope>NUCLEOTIDE SEQUENCE [LARGE SCALE GENOMIC DNA]</scope>
    <source>
        <strain evidence="2">SNU_AA5</strain>
        <tissue evidence="2">Soma without cirri and trophi</tissue>
    </source>
</reference>
<keyword evidence="3" id="KW-1185">Reference proteome</keyword>
<gene>
    <name evidence="2" type="primary">CO4A2_3</name>
    <name evidence="2" type="ORF">FJT64_003868</name>
</gene>
<feature type="region of interest" description="Disordered" evidence="1">
    <location>
        <begin position="262"/>
        <end position="525"/>
    </location>
</feature>
<dbReference type="AlphaFoldDB" id="A0A6A4WA70"/>
<dbReference type="EMBL" id="VIIS01001411">
    <property type="protein sequence ID" value="KAF0298741.1"/>
    <property type="molecule type" value="Genomic_DNA"/>
</dbReference>
<protein>
    <submittedName>
        <fullName evidence="2">Collagen alpha-2(IV) chain</fullName>
    </submittedName>
</protein>
<evidence type="ECO:0000313" key="3">
    <source>
        <dbReference type="Proteomes" id="UP000440578"/>
    </source>
</evidence>
<feature type="compositionally biased region" description="Gly residues" evidence="1">
    <location>
        <begin position="416"/>
        <end position="517"/>
    </location>
</feature>
<name>A0A6A4WA70_AMPAM</name>
<evidence type="ECO:0000256" key="1">
    <source>
        <dbReference type="SAM" id="MobiDB-lite"/>
    </source>
</evidence>
<proteinExistence type="predicted"/>
<organism evidence="2 3">
    <name type="scientific">Amphibalanus amphitrite</name>
    <name type="common">Striped barnacle</name>
    <name type="synonym">Balanus amphitrite</name>
    <dbReference type="NCBI Taxonomy" id="1232801"/>
    <lineage>
        <taxon>Eukaryota</taxon>
        <taxon>Metazoa</taxon>
        <taxon>Ecdysozoa</taxon>
        <taxon>Arthropoda</taxon>
        <taxon>Crustacea</taxon>
        <taxon>Multicrustacea</taxon>
        <taxon>Cirripedia</taxon>
        <taxon>Thoracica</taxon>
        <taxon>Thoracicalcarea</taxon>
        <taxon>Balanomorpha</taxon>
        <taxon>Balanoidea</taxon>
        <taxon>Balanidae</taxon>
        <taxon>Amphibalaninae</taxon>
        <taxon>Amphibalanus</taxon>
    </lineage>
</organism>
<keyword evidence="2" id="KW-0176">Collagen</keyword>
<feature type="compositionally biased region" description="Low complexity" evidence="1">
    <location>
        <begin position="286"/>
        <end position="295"/>
    </location>
</feature>
<feature type="compositionally biased region" description="Gly residues" evidence="1">
    <location>
        <begin position="265"/>
        <end position="285"/>
    </location>
</feature>
<sequence length="556" mass="54258">MRQAENITLQYGGVGDALPARVQLDRGRRTVVVTVDGVGTSLYDFGQGVASHLTLAAAGCTLERLTLGETVSHPERWLDWVRSQAATPRPRTVFTWDASPDDTQLGENLLKFCEGRRLSWLAERAPNSVPEGLVQMAVLSPNSAENANGLLARRKRNVAGGRWSGTAMSSWSHYGDGQGFGRAVAVPLKAETEVRGQHGAGLAAAASSVGDCSGCGGGAASGLPSMTAYVAPGQAGGTIGMAGGSMRPDGAADVSLPISGPFPGATGGWPGMPGGPGTQPGGPGTQPGRPGWPGHPVGPGGPGWPGQPAGPGTQPGGPGWPGHPVGPGRLGTHPGGPGWPGQRGGPGTMPAGPGTMPGGPGWPGQPGGPGTQPGGPGWPGQPVGPGGPGAQPGGPGWSGQPGGPGWPVQPGRPGTMHGGPGWPEQPGGPGTQPGGPGTMPGGPGWPGQPGGPGTMPGGPGWPGQPGGPGTMPGGPGWPGQPGGPGTQPGGPGWPGQPGGPGTMPGGPGWPGQPGGPGTRPVGPGVLTWPGTQPGAAGTVIAEGKRCVMVVCFVLHV</sequence>
<feature type="compositionally biased region" description="Gly residues" evidence="1">
    <location>
        <begin position="355"/>
        <end position="405"/>
    </location>
</feature>
<accession>A0A6A4WA70</accession>
<evidence type="ECO:0000313" key="2">
    <source>
        <dbReference type="EMBL" id="KAF0298741.1"/>
    </source>
</evidence>
<dbReference type="GO" id="GO:0005581">
    <property type="term" value="C:collagen trimer"/>
    <property type="evidence" value="ECO:0007669"/>
    <property type="project" value="UniProtKB-KW"/>
</dbReference>
<dbReference type="Proteomes" id="UP000440578">
    <property type="component" value="Unassembled WGS sequence"/>
</dbReference>
<feature type="compositionally biased region" description="Gly residues" evidence="1">
    <location>
        <begin position="333"/>
        <end position="347"/>
    </location>
</feature>